<accession>K5X1I0</accession>
<dbReference type="RefSeq" id="XP_007332659.1">
    <property type="nucleotide sequence ID" value="XM_007332597.1"/>
</dbReference>
<dbReference type="SUPFAM" id="SSF53474">
    <property type="entry name" value="alpha/beta-Hydrolases"/>
    <property type="match status" value="1"/>
</dbReference>
<keyword evidence="2" id="KW-1133">Transmembrane helix</keyword>
<reference evidence="5" key="1">
    <citation type="journal article" date="2012" name="Proc. Natl. Acad. Sci. U.S.A.">
        <title>Genome sequence of the button mushroom Agaricus bisporus reveals mechanisms governing adaptation to a humic-rich ecological niche.</title>
        <authorList>
            <person name="Morin E."/>
            <person name="Kohler A."/>
            <person name="Baker A.R."/>
            <person name="Foulongne-Oriol M."/>
            <person name="Lombard V."/>
            <person name="Nagy L.G."/>
            <person name="Ohm R.A."/>
            <person name="Patyshakuliyeva A."/>
            <person name="Brun A."/>
            <person name="Aerts A.L."/>
            <person name="Bailey A.M."/>
            <person name="Billette C."/>
            <person name="Coutinho P.M."/>
            <person name="Deakin G."/>
            <person name="Doddapaneni H."/>
            <person name="Floudas D."/>
            <person name="Grimwood J."/>
            <person name="Hilden K."/>
            <person name="Kuees U."/>
            <person name="LaButti K.M."/>
            <person name="Lapidus A."/>
            <person name="Lindquist E.A."/>
            <person name="Lucas S.M."/>
            <person name="Murat C."/>
            <person name="Riley R.W."/>
            <person name="Salamov A.A."/>
            <person name="Schmutz J."/>
            <person name="Subramanian V."/>
            <person name="Woesten H.A.B."/>
            <person name="Xu J."/>
            <person name="Eastwood D.C."/>
            <person name="Foster G.D."/>
            <person name="Sonnenberg A.S."/>
            <person name="Cullen D."/>
            <person name="de Vries R.P."/>
            <person name="Lundell T."/>
            <person name="Hibbett D.S."/>
            <person name="Henrissat B."/>
            <person name="Burton K.S."/>
            <person name="Kerrigan R.W."/>
            <person name="Challen M.P."/>
            <person name="Grigoriev I.V."/>
            <person name="Martin F."/>
        </authorList>
    </citation>
    <scope>NUCLEOTIDE SEQUENCE [LARGE SCALE GENOMIC DNA]</scope>
    <source>
        <strain evidence="5">JB137-S8 / ATCC MYA-4627 / FGSC 10392</strain>
    </source>
</reference>
<dbReference type="AlphaFoldDB" id="K5X1I0"/>
<dbReference type="InterPro" id="IPR050300">
    <property type="entry name" value="GDXG_lipolytic_enzyme"/>
</dbReference>
<dbReference type="eggNOG" id="ENOG502SBSE">
    <property type="taxonomic scope" value="Eukaryota"/>
</dbReference>
<dbReference type="Proteomes" id="UP000008493">
    <property type="component" value="Unassembled WGS sequence"/>
</dbReference>
<dbReference type="GeneID" id="18822593"/>
<sequence>MPESSHAILRANQYGRPSFIDKIGLFSKLAVLPVVLIWSYLFKWSGRTRKRSLRDGLTRFLLTKLNIRQCQHVIGTTKATYNAWCKQVKQEPHIEAIGEGANLLWVSERRLEKVILVFHGGAFLLPPIDTHVKFWARVGAKLGERGINVSLAMLEYTLVPAAAFPTQLKQAVAAINHLTSLGVKPQNIQLAGDSAGANLILQVLSHLLHPLEYENVPALSLAAPLKGAYLMSPWVDLSDIHGTFKSGDPTDILTTGTLRYWGTEILRPVPKEYLGYVEANSAGDDWWKGVDALVDRVLITAGREECLKDEIIRFNSVFENFHAHVKMEEHDGVHDDPLFAVELGESGGGAPDMIIDWFRAGY</sequence>
<keyword evidence="2" id="KW-0472">Membrane</keyword>
<dbReference type="InterPro" id="IPR013094">
    <property type="entry name" value="AB_hydrolase_3"/>
</dbReference>
<evidence type="ECO:0000256" key="1">
    <source>
        <dbReference type="ARBA" id="ARBA00022801"/>
    </source>
</evidence>
<dbReference type="HOGENOM" id="CLU_042179_2_1_1"/>
<keyword evidence="2" id="KW-0812">Transmembrane</keyword>
<evidence type="ECO:0000313" key="4">
    <source>
        <dbReference type="EMBL" id="EKM76762.1"/>
    </source>
</evidence>
<dbReference type="PANTHER" id="PTHR48081:SF31">
    <property type="entry name" value="STERYL ACETYL HYDROLASE MUG81-RELATED"/>
    <property type="match status" value="1"/>
</dbReference>
<evidence type="ECO:0000313" key="5">
    <source>
        <dbReference type="Proteomes" id="UP000008493"/>
    </source>
</evidence>
<feature type="transmembrane region" description="Helical" evidence="2">
    <location>
        <begin position="23"/>
        <end position="42"/>
    </location>
</feature>
<dbReference type="InterPro" id="IPR029058">
    <property type="entry name" value="AB_hydrolase_fold"/>
</dbReference>
<dbReference type="GO" id="GO:0016787">
    <property type="term" value="F:hydrolase activity"/>
    <property type="evidence" value="ECO:0007669"/>
    <property type="project" value="UniProtKB-KW"/>
</dbReference>
<keyword evidence="1" id="KW-0378">Hydrolase</keyword>
<evidence type="ECO:0000256" key="2">
    <source>
        <dbReference type="SAM" id="Phobius"/>
    </source>
</evidence>
<dbReference type="Pfam" id="PF07859">
    <property type="entry name" value="Abhydrolase_3"/>
    <property type="match status" value="1"/>
</dbReference>
<dbReference type="OMA" id="SPWCSLT"/>
<gene>
    <name evidence="4" type="ORF">AGABI1DRAFT_108606</name>
</gene>
<proteinExistence type="predicted"/>
<feature type="domain" description="Alpha/beta hydrolase fold-3" evidence="3">
    <location>
        <begin position="115"/>
        <end position="333"/>
    </location>
</feature>
<name>K5X1I0_AGABU</name>
<dbReference type="PANTHER" id="PTHR48081">
    <property type="entry name" value="AB HYDROLASE SUPERFAMILY PROTEIN C4A8.06C"/>
    <property type="match status" value="1"/>
</dbReference>
<dbReference type="KEGG" id="abp:AGABI1DRAFT108606"/>
<evidence type="ECO:0000259" key="3">
    <source>
        <dbReference type="Pfam" id="PF07859"/>
    </source>
</evidence>
<dbReference type="EMBL" id="JH971400">
    <property type="protein sequence ID" value="EKM76762.1"/>
    <property type="molecule type" value="Genomic_DNA"/>
</dbReference>
<organism evidence="4 5">
    <name type="scientific">Agaricus bisporus var. burnettii (strain JB137-S8 / ATCC MYA-4627 / FGSC 10392)</name>
    <name type="common">White button mushroom</name>
    <dbReference type="NCBI Taxonomy" id="597362"/>
    <lineage>
        <taxon>Eukaryota</taxon>
        <taxon>Fungi</taxon>
        <taxon>Dikarya</taxon>
        <taxon>Basidiomycota</taxon>
        <taxon>Agaricomycotina</taxon>
        <taxon>Agaricomycetes</taxon>
        <taxon>Agaricomycetidae</taxon>
        <taxon>Agaricales</taxon>
        <taxon>Agaricineae</taxon>
        <taxon>Agaricaceae</taxon>
        <taxon>Agaricus</taxon>
    </lineage>
</organism>
<keyword evidence="5" id="KW-1185">Reference proteome</keyword>
<dbReference type="Gene3D" id="3.40.50.1820">
    <property type="entry name" value="alpha/beta hydrolase"/>
    <property type="match status" value="1"/>
</dbReference>
<dbReference type="OrthoDB" id="2152029at2759"/>
<protein>
    <recommendedName>
        <fullName evidence="3">Alpha/beta hydrolase fold-3 domain-containing protein</fullName>
    </recommendedName>
</protein>
<dbReference type="InParanoid" id="K5X1I0"/>
<dbReference type="FunCoup" id="K5X1I0">
    <property type="interactions" value="19"/>
</dbReference>